<dbReference type="SUPFAM" id="SSF50630">
    <property type="entry name" value="Acid proteases"/>
    <property type="match status" value="1"/>
</dbReference>
<evidence type="ECO:0000256" key="6">
    <source>
        <dbReference type="ARBA" id="ARBA00023145"/>
    </source>
</evidence>
<keyword evidence="10" id="KW-0812">Transmembrane</keyword>
<dbReference type="AlphaFoldDB" id="A0A9W7AAH7"/>
<keyword evidence="10" id="KW-1133">Transmembrane helix</keyword>
<dbReference type="Proteomes" id="UP001165085">
    <property type="component" value="Unassembled WGS sequence"/>
</dbReference>
<evidence type="ECO:0000256" key="10">
    <source>
        <dbReference type="SAM" id="Phobius"/>
    </source>
</evidence>
<evidence type="ECO:0000256" key="5">
    <source>
        <dbReference type="ARBA" id="ARBA00022801"/>
    </source>
</evidence>
<keyword evidence="13" id="KW-1185">Reference proteome</keyword>
<feature type="compositionally biased region" description="Basic and acidic residues" evidence="9">
    <location>
        <begin position="26"/>
        <end position="38"/>
    </location>
</feature>
<reference evidence="13" key="1">
    <citation type="journal article" date="2023" name="Commun. Biol.">
        <title>Genome analysis of Parmales, the sister group of diatoms, reveals the evolutionary specialization of diatoms from phago-mixotrophs to photoautotrophs.</title>
        <authorList>
            <person name="Ban H."/>
            <person name="Sato S."/>
            <person name="Yoshikawa S."/>
            <person name="Yamada K."/>
            <person name="Nakamura Y."/>
            <person name="Ichinomiya M."/>
            <person name="Sato N."/>
            <person name="Blanc-Mathieu R."/>
            <person name="Endo H."/>
            <person name="Kuwata A."/>
            <person name="Ogata H."/>
        </authorList>
    </citation>
    <scope>NUCLEOTIDE SEQUENCE [LARGE SCALE GENOMIC DNA]</scope>
    <source>
        <strain evidence="13">NIES 3701</strain>
    </source>
</reference>
<dbReference type="GO" id="GO:0006508">
    <property type="term" value="P:proteolysis"/>
    <property type="evidence" value="ECO:0007669"/>
    <property type="project" value="UniProtKB-KW"/>
</dbReference>
<dbReference type="PANTHER" id="PTHR47965">
    <property type="entry name" value="ASPARTYL PROTEASE-RELATED"/>
    <property type="match status" value="1"/>
</dbReference>
<dbReference type="GO" id="GO:0004190">
    <property type="term" value="F:aspartic-type endopeptidase activity"/>
    <property type="evidence" value="ECO:0007669"/>
    <property type="project" value="UniProtKB-KW"/>
</dbReference>
<feature type="active site" evidence="7">
    <location>
        <position position="89"/>
    </location>
</feature>
<accession>A0A9W7AAH7</accession>
<dbReference type="PROSITE" id="PS00141">
    <property type="entry name" value="ASP_PROTEASE"/>
    <property type="match status" value="1"/>
</dbReference>
<dbReference type="Gene3D" id="2.40.70.10">
    <property type="entry name" value="Acid Proteases"/>
    <property type="match status" value="2"/>
</dbReference>
<evidence type="ECO:0000313" key="13">
    <source>
        <dbReference type="Proteomes" id="UP001165085"/>
    </source>
</evidence>
<proteinExistence type="inferred from homology"/>
<dbReference type="InterPro" id="IPR032861">
    <property type="entry name" value="TAXi_N"/>
</dbReference>
<comment type="caution">
    <text evidence="12">The sequence shown here is derived from an EMBL/GenBank/DDBJ whole genome shotgun (WGS) entry which is preliminary data.</text>
</comment>
<organism evidence="12 13">
    <name type="scientific">Triparma strigata</name>
    <dbReference type="NCBI Taxonomy" id="1606541"/>
    <lineage>
        <taxon>Eukaryota</taxon>
        <taxon>Sar</taxon>
        <taxon>Stramenopiles</taxon>
        <taxon>Ochrophyta</taxon>
        <taxon>Bolidophyceae</taxon>
        <taxon>Parmales</taxon>
        <taxon>Triparmaceae</taxon>
        <taxon>Triparma</taxon>
    </lineage>
</organism>
<keyword evidence="5 8" id="KW-0378">Hydrolase</keyword>
<dbReference type="EMBL" id="BRXY01000126">
    <property type="protein sequence ID" value="GMH68504.1"/>
    <property type="molecule type" value="Genomic_DNA"/>
</dbReference>
<evidence type="ECO:0000313" key="12">
    <source>
        <dbReference type="EMBL" id="GMH68504.1"/>
    </source>
</evidence>
<protein>
    <recommendedName>
        <fullName evidence="11">Peptidase A1 domain-containing protein</fullName>
    </recommendedName>
</protein>
<keyword evidence="4 8" id="KW-0064">Aspartyl protease</keyword>
<keyword evidence="2 8" id="KW-0645">Protease</keyword>
<feature type="region of interest" description="Disordered" evidence="9">
    <location>
        <begin position="1"/>
        <end position="38"/>
    </location>
</feature>
<name>A0A9W7AAH7_9STRA</name>
<feature type="transmembrane region" description="Helical" evidence="10">
    <location>
        <begin position="825"/>
        <end position="846"/>
    </location>
</feature>
<dbReference type="PROSITE" id="PS51767">
    <property type="entry name" value="PEPTIDASE_A1"/>
    <property type="match status" value="1"/>
</dbReference>
<gene>
    <name evidence="12" type="ORF">TrST_g11970</name>
</gene>
<dbReference type="InterPro" id="IPR001461">
    <property type="entry name" value="Aspartic_peptidase_A1"/>
</dbReference>
<feature type="active site" evidence="7">
    <location>
        <position position="326"/>
    </location>
</feature>
<feature type="compositionally biased region" description="Basic and acidic residues" evidence="9">
    <location>
        <begin position="1"/>
        <end position="17"/>
    </location>
</feature>
<evidence type="ECO:0000256" key="8">
    <source>
        <dbReference type="RuleBase" id="RU000454"/>
    </source>
</evidence>
<dbReference type="PANTHER" id="PTHR47965:SF12">
    <property type="entry name" value="ASPARTIC PROTEINASE 3-RELATED"/>
    <property type="match status" value="1"/>
</dbReference>
<dbReference type="OrthoDB" id="2747330at2759"/>
<dbReference type="InterPro" id="IPR021109">
    <property type="entry name" value="Peptidase_aspartic_dom_sf"/>
</dbReference>
<evidence type="ECO:0000259" key="11">
    <source>
        <dbReference type="PROSITE" id="PS51767"/>
    </source>
</evidence>
<evidence type="ECO:0000256" key="3">
    <source>
        <dbReference type="ARBA" id="ARBA00022729"/>
    </source>
</evidence>
<evidence type="ECO:0000256" key="4">
    <source>
        <dbReference type="ARBA" id="ARBA00022750"/>
    </source>
</evidence>
<keyword evidence="3" id="KW-0732">Signal</keyword>
<evidence type="ECO:0000256" key="7">
    <source>
        <dbReference type="PIRSR" id="PIRSR601461-1"/>
    </source>
</evidence>
<sequence length="880" mass="96233">MMAHDLRRILQDVHDEQTEQEQQEQETMREYSRHERDFQRNLQRSLSTSPDPVQVTPVFQGIGTHYADIWVGEPKVAGEDPQRQTVIVDTGSHYTAFPCSGCDSCGEEYHTNKLFDISKSQTFHKNSCSECSPGGHCHNNQCEFSQSYTEGSSWKAYQAIDKFWVGRANHDQANKDFSDRYSINFMFGCQYSETGLFIKQLANGIMGMSASEATIVKHLYDEQKIKHNLFTMCFQRHDYYEKDQGVGSGAMVFGGVDTRLHTSPMLFVHDLKATGWYTVYINGVYLRDNRDNANGAASVVGSQGTTTDRLSVDISKMNNGKGVIVDSGTTDTYLSSSARAAFDKMWMQKAGRVFTHSAMAFDSPEDINKLPTIIFQLRSDSSLNPNQEYEGINSASGNLDPSNPSDILVAMPPSHYMELNAKTGKYVPRIYFTEGSGGVLGANFMQGHDILFDWENQRVGFARSDCDYNSIPVDGVIESPDADCEFLDEADFIRDACSAVEECVKDGGTTDVSKGIKSGTEGWGRVIGAQARGTGKSCEDVAKELAAGAGSTFLSCDDAKCYEDRPCKCTCGGGDLDPQTTSFCRDKDASDATVDDSSADKCEDLWGSCHLHDATSTSCMQLRVQSAFNEKDGNCYKVGNETRACNTAACAADTYRVPFKVQTILGLKAATNISLSNIQIQLLEDSVAEALKEQGVKAGDVRVVTSRTWMNIDNEEGSAQGVKAILEISIPNLQYDQATNFAHCSSILTATNPVAAQVDDAVQDSKFTTEVFNLISSSNVNFEEVTSISTLESWQQQMAYCNGGGGGDYPWPPGGEDEEGDGPSAASAVIFSFLACFAMLGAYMHFKNKKKEAALGRYTTVGESGSSEDEGLELRSTAVV</sequence>
<dbReference type="InterPro" id="IPR001969">
    <property type="entry name" value="Aspartic_peptidase_AS"/>
</dbReference>
<feature type="domain" description="Peptidase A1" evidence="11">
    <location>
        <begin position="65"/>
        <end position="462"/>
    </location>
</feature>
<evidence type="ECO:0000256" key="1">
    <source>
        <dbReference type="ARBA" id="ARBA00007447"/>
    </source>
</evidence>
<comment type="similarity">
    <text evidence="1 8">Belongs to the peptidase A1 family.</text>
</comment>
<feature type="region of interest" description="Disordered" evidence="9">
    <location>
        <begin position="861"/>
        <end position="880"/>
    </location>
</feature>
<keyword evidence="6" id="KW-0865">Zymogen</keyword>
<evidence type="ECO:0000256" key="9">
    <source>
        <dbReference type="SAM" id="MobiDB-lite"/>
    </source>
</evidence>
<dbReference type="InterPro" id="IPR033121">
    <property type="entry name" value="PEPTIDASE_A1"/>
</dbReference>
<dbReference type="Pfam" id="PF14543">
    <property type="entry name" value="TAXi_N"/>
    <property type="match status" value="1"/>
</dbReference>
<evidence type="ECO:0000256" key="2">
    <source>
        <dbReference type="ARBA" id="ARBA00022670"/>
    </source>
</evidence>
<keyword evidence="10" id="KW-0472">Membrane</keyword>
<dbReference type="PRINTS" id="PR00792">
    <property type="entry name" value="PEPSIN"/>
</dbReference>